<keyword evidence="8" id="KW-0966">Cell projection</keyword>
<protein>
    <recommendedName>
        <fullName evidence="7">Flagellar biosynthesis protein FlhA</fullName>
    </recommendedName>
</protein>
<gene>
    <name evidence="7 8" type="primary">flhA</name>
    <name evidence="8" type="ORF">ASN18_2013</name>
</gene>
<comment type="function">
    <text evidence="7">Required for formation of the rod structure of the flagellar apparatus. Together with FliI and FliH, may constitute the export apparatus of flagellin.</text>
</comment>
<evidence type="ECO:0000256" key="7">
    <source>
        <dbReference type="RuleBase" id="RU364093"/>
    </source>
</evidence>
<evidence type="ECO:0000256" key="5">
    <source>
        <dbReference type="ARBA" id="ARBA00022989"/>
    </source>
</evidence>
<feature type="transmembrane region" description="Helical" evidence="7">
    <location>
        <begin position="82"/>
        <end position="102"/>
    </location>
</feature>
<feature type="transmembrane region" description="Helical" evidence="7">
    <location>
        <begin position="255"/>
        <end position="274"/>
    </location>
</feature>
<organism evidence="8 9">
    <name type="scientific">Candidatus Magnetominusculus xianensis</name>
    <dbReference type="NCBI Taxonomy" id="1748249"/>
    <lineage>
        <taxon>Bacteria</taxon>
        <taxon>Pseudomonadati</taxon>
        <taxon>Nitrospirota</taxon>
        <taxon>Nitrospiria</taxon>
        <taxon>Nitrospirales</taxon>
        <taxon>Nitrospiraceae</taxon>
        <taxon>Candidatus Magnetominusculus</taxon>
    </lineage>
</organism>
<dbReference type="EMBL" id="LNQR01000070">
    <property type="protein sequence ID" value="KWT84086.1"/>
    <property type="molecule type" value="Genomic_DNA"/>
</dbReference>
<accession>A0ABR5SE68</accession>
<evidence type="ECO:0000256" key="2">
    <source>
        <dbReference type="ARBA" id="ARBA00008835"/>
    </source>
</evidence>
<feature type="transmembrane region" description="Helical" evidence="7">
    <location>
        <begin position="214"/>
        <end position="235"/>
    </location>
</feature>
<keyword evidence="7" id="KW-0653">Protein transport</keyword>
<dbReference type="Gene3D" id="3.40.50.12790">
    <property type="entry name" value="FHIPEP family, domain 4"/>
    <property type="match status" value="1"/>
</dbReference>
<feature type="transmembrane region" description="Helical" evidence="7">
    <location>
        <begin position="122"/>
        <end position="145"/>
    </location>
</feature>
<comment type="subcellular location">
    <subcellularLocation>
        <location evidence="1 7">Cell membrane</location>
        <topology evidence="1 7">Multi-pass membrane protein</topology>
    </subcellularLocation>
</comment>
<keyword evidence="3 7" id="KW-1003">Cell membrane</keyword>
<keyword evidence="5 7" id="KW-1133">Transmembrane helix</keyword>
<keyword evidence="4 7" id="KW-0812">Transmembrane</keyword>
<dbReference type="RefSeq" id="WP_085052620.1">
    <property type="nucleotide sequence ID" value="NZ_LNQR01000070.1"/>
</dbReference>
<evidence type="ECO:0000256" key="4">
    <source>
        <dbReference type="ARBA" id="ARBA00022692"/>
    </source>
</evidence>
<dbReference type="PANTHER" id="PTHR30161">
    <property type="entry name" value="FLAGELLAR EXPORT PROTEIN, MEMBRANE FLHA SUBUNIT-RELATED"/>
    <property type="match status" value="1"/>
</dbReference>
<dbReference type="InterPro" id="IPR025505">
    <property type="entry name" value="FHIPEP_CS"/>
</dbReference>
<dbReference type="PANTHER" id="PTHR30161:SF1">
    <property type="entry name" value="FLAGELLAR BIOSYNTHESIS PROTEIN FLHA-RELATED"/>
    <property type="match status" value="1"/>
</dbReference>
<name>A0ABR5SE68_9BACT</name>
<dbReference type="Proteomes" id="UP000060487">
    <property type="component" value="Unassembled WGS sequence"/>
</dbReference>
<dbReference type="PRINTS" id="PR00949">
    <property type="entry name" value="TYPE3IMAPROT"/>
</dbReference>
<keyword evidence="7" id="KW-1005">Bacterial flagellum biogenesis</keyword>
<feature type="transmembrane region" description="Helical" evidence="7">
    <location>
        <begin position="295"/>
        <end position="312"/>
    </location>
</feature>
<evidence type="ECO:0000256" key="6">
    <source>
        <dbReference type="ARBA" id="ARBA00023136"/>
    </source>
</evidence>
<dbReference type="Gene3D" id="1.10.8.540">
    <property type="entry name" value="FHIPEP family, domain 3"/>
    <property type="match status" value="1"/>
</dbReference>
<dbReference type="InterPro" id="IPR042194">
    <property type="entry name" value="FHIPEP_1"/>
</dbReference>
<dbReference type="PIRSF" id="PIRSF005419">
    <property type="entry name" value="FlhA"/>
    <property type="match status" value="1"/>
</dbReference>
<dbReference type="Pfam" id="PF00771">
    <property type="entry name" value="FHIPEP"/>
    <property type="match status" value="1"/>
</dbReference>
<dbReference type="Gene3D" id="3.40.30.60">
    <property type="entry name" value="FHIPEP family, domain 1"/>
    <property type="match status" value="1"/>
</dbReference>
<evidence type="ECO:0000313" key="9">
    <source>
        <dbReference type="Proteomes" id="UP000060487"/>
    </source>
</evidence>
<comment type="similarity">
    <text evidence="2 7">Belongs to the FHIPEP (flagella/HR/invasion proteins export pore) family.</text>
</comment>
<dbReference type="InterPro" id="IPR042196">
    <property type="entry name" value="FHIPEP_4"/>
</dbReference>
<feature type="transmembrane region" description="Helical" evidence="7">
    <location>
        <begin position="27"/>
        <end position="45"/>
    </location>
</feature>
<keyword evidence="7" id="KW-1006">Bacterial flagellum protein export</keyword>
<keyword evidence="6 7" id="KW-0472">Membrane</keyword>
<evidence type="ECO:0000313" key="8">
    <source>
        <dbReference type="EMBL" id="KWT84086.1"/>
    </source>
</evidence>
<keyword evidence="8" id="KW-0969">Cilium</keyword>
<comment type="caution">
    <text evidence="8">The sequence shown here is derived from an EMBL/GenBank/DDBJ whole genome shotgun (WGS) entry which is preliminary data.</text>
</comment>
<reference evidence="8 9" key="1">
    <citation type="submission" date="2015-11" db="EMBL/GenBank/DDBJ databases">
        <authorList>
            <person name="Lin W."/>
        </authorList>
    </citation>
    <scope>NUCLEOTIDE SEQUENCE [LARGE SCALE GENOMIC DNA]</scope>
    <source>
        <strain evidence="8 9">HCH-1</strain>
    </source>
</reference>
<keyword evidence="9" id="KW-1185">Reference proteome</keyword>
<dbReference type="InterPro" id="IPR001712">
    <property type="entry name" value="T3SS_FHIPEP"/>
</dbReference>
<evidence type="ECO:0000256" key="1">
    <source>
        <dbReference type="ARBA" id="ARBA00004651"/>
    </source>
</evidence>
<keyword evidence="7" id="KW-0813">Transport</keyword>
<proteinExistence type="inferred from homology"/>
<dbReference type="PROSITE" id="PS00994">
    <property type="entry name" value="FHIPEP"/>
    <property type="match status" value="1"/>
</dbReference>
<evidence type="ECO:0000256" key="3">
    <source>
        <dbReference type="ARBA" id="ARBA00022475"/>
    </source>
</evidence>
<dbReference type="InterPro" id="IPR006301">
    <property type="entry name" value="FlhA"/>
</dbReference>
<keyword evidence="8" id="KW-0282">Flagellum</keyword>
<sequence>MAEAAVSTALNIGNINFLQLIRKRAEIFVSIGVVAILVVMLIPLPPILLDLLLSLSISIAVVIVIISVYVQKPLDFSVFPTMLLITTLYRLSLNVATTRLILIHGHEGTEAAGQVIQSFGNFVIGGNYAVGLIIFLILIIVNFVVITKGSGRIAEVAARFTLDAMPGKQMAIDADLNAGLIDEKGARKRRESIAQEADFYGAMDGASKFVRGDAIAALIITAINIFGGIIIGVLQKGMPIVDALKTYTVLSVGDGLVSQVPALLISTAAGLVVSRAGKESDLGKDISEQVIVNPKALYTTSGILFAFAIVPGLPHLPFLLIAAGAAGLAYVITAAGKKEAAEQLLPEAPPEEPKIEAFTELDPLTLEIGYGLIPIVEEQKGELLSKIKSMRRQLAREIGFVIPPVHIRDNLQLRPHEYSFSLKGIEVAKYEIMMGNYLAVASEDTQPIEGIPAKEPAFGLPALWVEPSRVEEAQLSGYMVVDNATVIATHLTELIRKHCWELLSRSEVQNILDSVSKSYPKIVEELMSITTLGNVQRVMQSLLRERVPINDVMAILETILDYGPQMKDPEVLTEFARQALSRHITKQYAAPDGSIPVFTLDQKYENMLLRSLQTGDAISPNIVSKMVKGLETLIESESYRGVQPIVLTSAQVRRHIKKLMEKFLPSVIVLSNAEISAAGKLFTLGVVRYED</sequence>
<dbReference type="NCBIfam" id="TIGR01398">
    <property type="entry name" value="FlhA"/>
    <property type="match status" value="1"/>
</dbReference>
<feature type="transmembrane region" description="Helical" evidence="7">
    <location>
        <begin position="51"/>
        <end position="70"/>
    </location>
</feature>
<dbReference type="InterPro" id="IPR042193">
    <property type="entry name" value="FHIPEP_3"/>
</dbReference>